<dbReference type="InterPro" id="IPR005151">
    <property type="entry name" value="Tail-specific_protease"/>
</dbReference>
<feature type="domain" description="Tail specific protease" evidence="1">
    <location>
        <begin position="216"/>
        <end position="453"/>
    </location>
</feature>
<proteinExistence type="predicted"/>
<name>A0ABR7XP43_9SPHI</name>
<protein>
    <recommendedName>
        <fullName evidence="1">Tail specific protease domain-containing protein</fullName>
    </recommendedName>
</protein>
<dbReference type="RefSeq" id="WP_190312375.1">
    <property type="nucleotide sequence ID" value="NZ_JACNYL010000001.1"/>
</dbReference>
<evidence type="ECO:0000313" key="2">
    <source>
        <dbReference type="EMBL" id="MBD1420622.1"/>
    </source>
</evidence>
<dbReference type="InterPro" id="IPR036034">
    <property type="entry name" value="PDZ_sf"/>
</dbReference>
<dbReference type="InterPro" id="IPR029045">
    <property type="entry name" value="ClpP/crotonase-like_dom_sf"/>
</dbReference>
<dbReference type="Proteomes" id="UP000651112">
    <property type="component" value="Unassembled WGS sequence"/>
</dbReference>
<dbReference type="SUPFAM" id="SSF52096">
    <property type="entry name" value="ClpP/crotonase"/>
    <property type="match status" value="1"/>
</dbReference>
<dbReference type="Gene3D" id="2.30.42.10">
    <property type="match status" value="1"/>
</dbReference>
<dbReference type="PANTHER" id="PTHR32060">
    <property type="entry name" value="TAIL-SPECIFIC PROTEASE"/>
    <property type="match status" value="1"/>
</dbReference>
<dbReference type="EMBL" id="JACNYL010000001">
    <property type="protein sequence ID" value="MBD1420622.1"/>
    <property type="molecule type" value="Genomic_DNA"/>
</dbReference>
<dbReference type="CDD" id="cd07561">
    <property type="entry name" value="Peptidase_S41_CPP_like"/>
    <property type="match status" value="1"/>
</dbReference>
<dbReference type="Pfam" id="PF03572">
    <property type="entry name" value="Peptidase_S41"/>
    <property type="match status" value="1"/>
</dbReference>
<keyword evidence="3" id="KW-1185">Reference proteome</keyword>
<dbReference type="PROSITE" id="PS51257">
    <property type="entry name" value="PROKAR_LIPOPROTEIN"/>
    <property type="match status" value="1"/>
</dbReference>
<sequence length="513" mass="59109">MNLQKYLLLLCLGILFACKKEIKSPPNPEPEEPTEQERLRANIYDYFNKYSLWTENIPDLDEKGRLDFVKKYSSHQGLLTALKNMTPQYFFQPYQTLNITVGNRYDRYSFLDESDTEGNVSYADGFRMDTNEGYGLYFYWGQIQENSENWARPVIYFVEGGSPGQQKGIKRGLTVQAINERENTRVSVVYRNGNYYIEDENLAQQIQNEWYDAMDKPELKLKLKDSEGLINDYTLNHASSYEIDPVILDSIYTYPDKKIGYLAYSSFEEVWPSSHRNYQKLEQIFQAFESANINDLILDLRYNPGGYVDAAEYLANKIIGSSGDKQMMFSYETNEYLAVNNNVPRGLNFEQLNFNRKNNLNLDKVFVLVTEQTASASELLISVLKPYMNVILIGDEPRTYGKPVGFFEQKIPDSEVSLWAASFKTMNNAQTEEDRKFQNYWDGLPIATTEIVPDRIFYDFGDTNEDMIAKALALAGIPSSMRASTRKSGSAPSRVKLGIINKPRERNMLKIKD</sequence>
<comment type="caution">
    <text evidence="2">The sequence shown here is derived from an EMBL/GenBank/DDBJ whole genome shotgun (WGS) entry which is preliminary data.</text>
</comment>
<evidence type="ECO:0000259" key="1">
    <source>
        <dbReference type="SMART" id="SM00245"/>
    </source>
</evidence>
<dbReference type="Gene3D" id="3.30.750.170">
    <property type="match status" value="1"/>
</dbReference>
<evidence type="ECO:0000313" key="3">
    <source>
        <dbReference type="Proteomes" id="UP000651112"/>
    </source>
</evidence>
<organism evidence="2 3">
    <name type="scientific">Sphingobacterium chuzhouense</name>
    <dbReference type="NCBI Taxonomy" id="1742264"/>
    <lineage>
        <taxon>Bacteria</taxon>
        <taxon>Pseudomonadati</taxon>
        <taxon>Bacteroidota</taxon>
        <taxon>Sphingobacteriia</taxon>
        <taxon>Sphingobacteriales</taxon>
        <taxon>Sphingobacteriaceae</taxon>
        <taxon>Sphingobacterium</taxon>
    </lineage>
</organism>
<dbReference type="PANTHER" id="PTHR32060:SF30">
    <property type="entry name" value="CARBOXY-TERMINAL PROCESSING PROTEASE CTPA"/>
    <property type="match status" value="1"/>
</dbReference>
<accession>A0ABR7XP43</accession>
<dbReference type="Gene3D" id="3.90.226.10">
    <property type="entry name" value="2-enoyl-CoA Hydratase, Chain A, domain 1"/>
    <property type="match status" value="1"/>
</dbReference>
<gene>
    <name evidence="2" type="ORF">H8B21_03465</name>
</gene>
<reference evidence="2 3" key="1">
    <citation type="submission" date="2020-08" db="EMBL/GenBank/DDBJ databases">
        <title>Sphingobacterium sp. DN00404 isolated from aquaculture water.</title>
        <authorList>
            <person name="Zhang M."/>
        </authorList>
    </citation>
    <scope>NUCLEOTIDE SEQUENCE [LARGE SCALE GENOMIC DNA]</scope>
    <source>
        <strain evidence="2 3">KCTC 42746</strain>
    </source>
</reference>
<dbReference type="SMART" id="SM00245">
    <property type="entry name" value="TSPc"/>
    <property type="match status" value="1"/>
</dbReference>